<keyword evidence="2 9" id="KW-0055">Arginine biosynthesis</keyword>
<dbReference type="InterPro" id="IPR041727">
    <property type="entry name" value="NAGK-C"/>
</dbReference>
<dbReference type="EC" id="2.7.2.8" evidence="9"/>
<dbReference type="PIRSF" id="PIRSF000728">
    <property type="entry name" value="NAGK"/>
    <property type="match status" value="1"/>
</dbReference>
<dbReference type="NCBIfam" id="TIGR00761">
    <property type="entry name" value="argB"/>
    <property type="match status" value="1"/>
</dbReference>
<dbReference type="Gene3D" id="3.40.1160.10">
    <property type="entry name" value="Acetylglutamate kinase-like"/>
    <property type="match status" value="1"/>
</dbReference>
<comment type="pathway">
    <text evidence="1 9">Amino-acid biosynthesis; L-arginine biosynthesis; N(2)-acetyl-L-ornithine from L-glutamate: step 2/4.</text>
</comment>
<dbReference type="RefSeq" id="WP_066523390.1">
    <property type="nucleotide sequence ID" value="NZ_CABMOF010000017.1"/>
</dbReference>
<dbReference type="SUPFAM" id="SSF53633">
    <property type="entry name" value="Carbamate kinase-like"/>
    <property type="match status" value="1"/>
</dbReference>
<evidence type="ECO:0000256" key="5">
    <source>
        <dbReference type="ARBA" id="ARBA00022741"/>
    </source>
</evidence>
<keyword evidence="6 9" id="KW-0418">Kinase</keyword>
<evidence type="ECO:0000256" key="8">
    <source>
        <dbReference type="ARBA" id="ARBA00048141"/>
    </source>
</evidence>
<dbReference type="InterPro" id="IPR004662">
    <property type="entry name" value="AcgluKinase_fam"/>
</dbReference>
<dbReference type="STRING" id="626937.HMPREF3293_00260"/>
<dbReference type="GO" id="GO:0005737">
    <property type="term" value="C:cytoplasm"/>
    <property type="evidence" value="ECO:0007669"/>
    <property type="project" value="UniProtKB-SubCell"/>
</dbReference>
<dbReference type="Proteomes" id="UP000070366">
    <property type="component" value="Unassembled WGS sequence"/>
</dbReference>
<dbReference type="Pfam" id="PF00696">
    <property type="entry name" value="AA_kinase"/>
    <property type="match status" value="1"/>
</dbReference>
<dbReference type="EMBL" id="LSZW01000023">
    <property type="protein sequence ID" value="KXK66872.1"/>
    <property type="molecule type" value="Genomic_DNA"/>
</dbReference>
<comment type="subcellular location">
    <subcellularLocation>
        <location evidence="9">Cytoplasm</location>
    </subcellularLocation>
</comment>
<feature type="site" description="Transition state stabilizer" evidence="9">
    <location>
        <position position="250"/>
    </location>
</feature>
<proteinExistence type="inferred from homology"/>
<dbReference type="HAMAP" id="MF_00082">
    <property type="entry name" value="ArgB"/>
    <property type="match status" value="1"/>
</dbReference>
<evidence type="ECO:0000313" key="12">
    <source>
        <dbReference type="Proteomes" id="UP000070366"/>
    </source>
</evidence>
<dbReference type="AlphaFoldDB" id="A0A136Q893"/>
<dbReference type="InterPro" id="IPR036393">
    <property type="entry name" value="AceGlu_kinase-like_sf"/>
</dbReference>
<keyword evidence="7 9" id="KW-0067">ATP-binding</keyword>
<dbReference type="CDD" id="cd04250">
    <property type="entry name" value="AAK_NAGK-C"/>
    <property type="match status" value="1"/>
</dbReference>
<evidence type="ECO:0000256" key="9">
    <source>
        <dbReference type="HAMAP-Rule" id="MF_00082"/>
    </source>
</evidence>
<evidence type="ECO:0000313" key="11">
    <source>
        <dbReference type="EMBL" id="KXK66872.1"/>
    </source>
</evidence>
<feature type="site" description="Transition state stabilizer" evidence="9">
    <location>
        <position position="34"/>
    </location>
</feature>
<protein>
    <recommendedName>
        <fullName evidence="9">Acetylglutamate kinase</fullName>
        <ecNumber evidence="9">2.7.2.8</ecNumber>
    </recommendedName>
    <alternativeName>
        <fullName evidence="9">N-acetyl-L-glutamate 5-phosphotransferase</fullName>
    </alternativeName>
    <alternativeName>
        <fullName evidence="9">NAG kinase</fullName>
        <shortName evidence="9">NAGK</shortName>
    </alternativeName>
</protein>
<feature type="domain" description="Aspartate/glutamate/uridylate kinase" evidence="10">
    <location>
        <begin position="29"/>
        <end position="269"/>
    </location>
</feature>
<keyword evidence="4 9" id="KW-0808">Transferase</keyword>
<sequence>MEDQKMEQYLERAHMLVEALPYIQRLFGKTIVIKYGGAAMMHDDLTQKIMEDITLLKFVGMNPILVHGGGPDINHMLDSLDIKPNFVDGLRVTDDATMEVVQMVLTGKINKEIVAKLNGMGASAIGLCGIDGNIIKAVKAPPKNGVDLGNVGQITSINTTLLNTLAHDQYIPVIAPVGTGDHGESYNINADTVAGAIATALKAEKLIFLTDTDGIRTKEDDPESLLYVASKTDILNMIEEGKITGGMLPKVQSCLSAIEKGVGRTHILNGTIPHPIILEIFTDSGIGTMVTG</sequence>
<evidence type="ECO:0000256" key="7">
    <source>
        <dbReference type="ARBA" id="ARBA00022840"/>
    </source>
</evidence>
<evidence type="ECO:0000256" key="3">
    <source>
        <dbReference type="ARBA" id="ARBA00022605"/>
    </source>
</evidence>
<dbReference type="PANTHER" id="PTHR23342:SF0">
    <property type="entry name" value="N-ACETYLGLUTAMATE SYNTHASE, MITOCHONDRIAL"/>
    <property type="match status" value="1"/>
</dbReference>
<feature type="binding site" evidence="9">
    <location>
        <begin position="69"/>
        <end position="70"/>
    </location>
    <ligand>
        <name>substrate</name>
    </ligand>
</feature>
<comment type="similarity">
    <text evidence="9">Belongs to the acetylglutamate kinase family. ArgB subfamily.</text>
</comment>
<dbReference type="InterPro" id="IPR037528">
    <property type="entry name" value="ArgB"/>
</dbReference>
<dbReference type="GO" id="GO:0003991">
    <property type="term" value="F:acetylglutamate kinase activity"/>
    <property type="evidence" value="ECO:0007669"/>
    <property type="project" value="UniProtKB-UniRule"/>
</dbReference>
<dbReference type="UniPathway" id="UPA00068">
    <property type="reaction ID" value="UER00107"/>
</dbReference>
<organism evidence="11 12">
    <name type="scientific">Christensenella minuta</name>
    <dbReference type="NCBI Taxonomy" id="626937"/>
    <lineage>
        <taxon>Bacteria</taxon>
        <taxon>Bacillati</taxon>
        <taxon>Bacillota</taxon>
        <taxon>Clostridia</taxon>
        <taxon>Christensenellales</taxon>
        <taxon>Christensenellaceae</taxon>
        <taxon>Christensenella</taxon>
    </lineage>
</organism>
<dbReference type="GO" id="GO:0042450">
    <property type="term" value="P:L-arginine biosynthetic process via ornithine"/>
    <property type="evidence" value="ECO:0007669"/>
    <property type="project" value="UniProtKB-UniRule"/>
</dbReference>
<evidence type="ECO:0000256" key="6">
    <source>
        <dbReference type="ARBA" id="ARBA00022777"/>
    </source>
</evidence>
<dbReference type="InterPro" id="IPR001057">
    <property type="entry name" value="Glu/AcGlu_kinase"/>
</dbReference>
<comment type="function">
    <text evidence="9">Catalyzes the ATP-dependent phosphorylation of N-acetyl-L-glutamate.</text>
</comment>
<feature type="binding site" evidence="9">
    <location>
        <position position="91"/>
    </location>
    <ligand>
        <name>substrate</name>
    </ligand>
</feature>
<dbReference type="GO" id="GO:0005524">
    <property type="term" value="F:ATP binding"/>
    <property type="evidence" value="ECO:0007669"/>
    <property type="project" value="UniProtKB-UniRule"/>
</dbReference>
<accession>A0A136Q893</accession>
<keyword evidence="12" id="KW-1185">Reference proteome</keyword>
<dbReference type="FunFam" id="3.40.1160.10:FF:000004">
    <property type="entry name" value="Acetylglutamate kinase"/>
    <property type="match status" value="1"/>
</dbReference>
<dbReference type="InterPro" id="IPR001048">
    <property type="entry name" value="Asp/Glu/Uridylate_kinase"/>
</dbReference>
<name>A0A136Q893_9FIRM</name>
<reference evidence="12" key="1">
    <citation type="submission" date="2016-02" db="EMBL/GenBank/DDBJ databases">
        <authorList>
            <person name="Mitreva M."/>
            <person name="Pepin K.H."/>
            <person name="Mihindukulasuriya K.A."/>
            <person name="Fulton R."/>
            <person name="Fronick C."/>
            <person name="O'Laughlin M."/>
            <person name="Miner T."/>
            <person name="Herter B."/>
            <person name="Rosa B.A."/>
            <person name="Cordes M."/>
            <person name="Tomlinson C."/>
            <person name="Wollam A."/>
            <person name="Palsikar V.B."/>
            <person name="Mardis E.R."/>
            <person name="Wilson R.K."/>
        </authorList>
    </citation>
    <scope>NUCLEOTIDE SEQUENCE [LARGE SCALE GENOMIC DNA]</scope>
    <source>
        <strain evidence="12">DSM 22607</strain>
    </source>
</reference>
<evidence type="ECO:0000256" key="1">
    <source>
        <dbReference type="ARBA" id="ARBA00004828"/>
    </source>
</evidence>
<keyword evidence="9" id="KW-0963">Cytoplasm</keyword>
<keyword evidence="3 9" id="KW-0028">Amino-acid biosynthesis</keyword>
<dbReference type="PANTHER" id="PTHR23342">
    <property type="entry name" value="N-ACETYLGLUTAMATE SYNTHASE"/>
    <property type="match status" value="1"/>
</dbReference>
<dbReference type="PATRIC" id="fig|626937.4.peg.263"/>
<keyword evidence="5 9" id="KW-0547">Nucleotide-binding</keyword>
<comment type="catalytic activity">
    <reaction evidence="8 9">
        <text>N-acetyl-L-glutamate + ATP = N-acetyl-L-glutamyl 5-phosphate + ADP</text>
        <dbReference type="Rhea" id="RHEA:14629"/>
        <dbReference type="ChEBI" id="CHEBI:30616"/>
        <dbReference type="ChEBI" id="CHEBI:44337"/>
        <dbReference type="ChEBI" id="CHEBI:57936"/>
        <dbReference type="ChEBI" id="CHEBI:456216"/>
        <dbReference type="EC" id="2.7.2.8"/>
    </reaction>
</comment>
<evidence type="ECO:0000259" key="10">
    <source>
        <dbReference type="Pfam" id="PF00696"/>
    </source>
</evidence>
<dbReference type="PRINTS" id="PR00474">
    <property type="entry name" value="GLU5KINASE"/>
</dbReference>
<evidence type="ECO:0000256" key="2">
    <source>
        <dbReference type="ARBA" id="ARBA00022571"/>
    </source>
</evidence>
<comment type="caution">
    <text evidence="11">The sequence shown here is derived from an EMBL/GenBank/DDBJ whole genome shotgun (WGS) entry which is preliminary data.</text>
</comment>
<gene>
    <name evidence="9" type="primary">argB</name>
    <name evidence="11" type="ORF">HMPREF3293_00260</name>
</gene>
<evidence type="ECO:0000256" key="4">
    <source>
        <dbReference type="ARBA" id="ARBA00022679"/>
    </source>
</evidence>
<feature type="binding site" evidence="9">
    <location>
        <position position="187"/>
    </location>
    <ligand>
        <name>substrate</name>
    </ligand>
</feature>